<gene>
    <name evidence="1" type="ORF">OS242_05965</name>
</gene>
<dbReference type="Proteomes" id="UP001208017">
    <property type="component" value="Unassembled WGS sequence"/>
</dbReference>
<dbReference type="RefSeq" id="WP_267150741.1">
    <property type="nucleotide sequence ID" value="NZ_JAPMLT010000002.1"/>
</dbReference>
<dbReference type="InterPro" id="IPR036638">
    <property type="entry name" value="HLH_DNA-bd_sf"/>
</dbReference>
<evidence type="ECO:0000313" key="1">
    <source>
        <dbReference type="EMBL" id="MCX7569501.1"/>
    </source>
</evidence>
<accession>A0ABT3WZ57</accession>
<proteinExistence type="predicted"/>
<evidence type="ECO:0000313" key="2">
    <source>
        <dbReference type="Proteomes" id="UP001208017"/>
    </source>
</evidence>
<dbReference type="SUPFAM" id="SSF140500">
    <property type="entry name" value="BAS1536-like"/>
    <property type="match status" value="1"/>
</dbReference>
<dbReference type="Pfam" id="PF09388">
    <property type="entry name" value="SpoOE-like"/>
    <property type="match status" value="1"/>
</dbReference>
<sequence length="53" mass="6256">MEAYLEEIEIFRQRLSEVVCEHQGNFLHPIVLQVSQQLDRSIVKYQDALSHQS</sequence>
<dbReference type="Gene3D" id="4.10.280.10">
    <property type="entry name" value="Helix-loop-helix DNA-binding domain"/>
    <property type="match status" value="1"/>
</dbReference>
<keyword evidence="2" id="KW-1185">Reference proteome</keyword>
<name>A0ABT3WZ57_9BACL</name>
<organism evidence="1 2">
    <name type="scientific">Tumebacillus lacus</name>
    <dbReference type="NCBI Taxonomy" id="2995335"/>
    <lineage>
        <taxon>Bacteria</taxon>
        <taxon>Bacillati</taxon>
        <taxon>Bacillota</taxon>
        <taxon>Bacilli</taxon>
        <taxon>Bacillales</taxon>
        <taxon>Alicyclobacillaceae</taxon>
        <taxon>Tumebacillus</taxon>
    </lineage>
</organism>
<dbReference type="InterPro" id="IPR037208">
    <property type="entry name" value="Spo0E-like_sf"/>
</dbReference>
<dbReference type="InterPro" id="IPR018540">
    <property type="entry name" value="Spo0E-like"/>
</dbReference>
<reference evidence="1 2" key="1">
    <citation type="submission" date="2022-11" db="EMBL/GenBank/DDBJ databases">
        <title>Study of microbial diversity in lake waters.</title>
        <authorList>
            <person name="Zhang J."/>
        </authorList>
    </citation>
    <scope>NUCLEOTIDE SEQUENCE [LARGE SCALE GENOMIC DNA]</scope>
    <source>
        <strain evidence="1 2">DT12</strain>
    </source>
</reference>
<dbReference type="EMBL" id="JAPMLT010000002">
    <property type="protein sequence ID" value="MCX7569501.1"/>
    <property type="molecule type" value="Genomic_DNA"/>
</dbReference>
<comment type="caution">
    <text evidence="1">The sequence shown here is derived from an EMBL/GenBank/DDBJ whole genome shotgun (WGS) entry which is preliminary data.</text>
</comment>
<protein>
    <submittedName>
        <fullName evidence="1">Aspartyl-phosphate phosphatase Spo0E family protein</fullName>
    </submittedName>
</protein>